<proteinExistence type="predicted"/>
<dbReference type="RefSeq" id="WP_094919333.1">
    <property type="nucleotide sequence ID" value="NZ_JAHLTI010000015.1"/>
</dbReference>
<dbReference type="EMBL" id="JAHLTI010000015">
    <property type="protein sequence ID" value="MBU5925804.1"/>
    <property type="molecule type" value="Genomic_DNA"/>
</dbReference>
<dbReference type="Gene3D" id="1.10.890.40">
    <property type="match status" value="1"/>
</dbReference>
<accession>A0ABS6GIR8</accession>
<feature type="domain" description="Rap1a immunity protein" evidence="2">
    <location>
        <begin position="21"/>
        <end position="104"/>
    </location>
</feature>
<evidence type="ECO:0000259" key="2">
    <source>
        <dbReference type="Pfam" id="PF18602"/>
    </source>
</evidence>
<reference evidence="3 4" key="1">
    <citation type="submission" date="2021-06" db="EMBL/GenBank/DDBJ databases">
        <authorList>
            <person name="Stanton E."/>
        </authorList>
    </citation>
    <scope>NUCLEOTIDE SEQUENCE [LARGE SCALE GENOMIC DNA]</scope>
    <source>
        <strain evidence="3 4">2021EL-00146</strain>
    </source>
</reference>
<dbReference type="Proteomes" id="UP000787201">
    <property type="component" value="Unassembled WGS sequence"/>
</dbReference>
<keyword evidence="1" id="KW-0732">Signal</keyword>
<comment type="caution">
    <text evidence="3">The sequence shown here is derived from an EMBL/GenBank/DDBJ whole genome shotgun (WGS) entry which is preliminary data.</text>
</comment>
<organism evidence="3 4">
    <name type="scientific">Enterobacter sichuanensis</name>
    <dbReference type="NCBI Taxonomy" id="2071710"/>
    <lineage>
        <taxon>Bacteria</taxon>
        <taxon>Pseudomonadati</taxon>
        <taxon>Pseudomonadota</taxon>
        <taxon>Gammaproteobacteria</taxon>
        <taxon>Enterobacterales</taxon>
        <taxon>Enterobacteriaceae</taxon>
        <taxon>Enterobacter</taxon>
        <taxon>Enterobacter cloacae complex</taxon>
    </lineage>
</organism>
<dbReference type="Pfam" id="PF18602">
    <property type="entry name" value="Rap1a"/>
    <property type="match status" value="1"/>
</dbReference>
<evidence type="ECO:0000256" key="1">
    <source>
        <dbReference type="SAM" id="SignalP"/>
    </source>
</evidence>
<feature type="signal peptide" evidence="1">
    <location>
        <begin position="1"/>
        <end position="19"/>
    </location>
</feature>
<evidence type="ECO:0000313" key="3">
    <source>
        <dbReference type="EMBL" id="MBU5925804.1"/>
    </source>
</evidence>
<gene>
    <name evidence="3" type="ORF">KQV47_16645</name>
</gene>
<evidence type="ECO:0000313" key="4">
    <source>
        <dbReference type="Proteomes" id="UP000787201"/>
    </source>
</evidence>
<sequence>MRRLVVAAAFAMISISAQALTGNQVWEEVRDEANNVNPSYNTGYVQGYVQGIAVASRNYICVPKGADGSQAVSVVYNYMQRNAATRNEEFVVIVMNSLMEAWPCQKR</sequence>
<dbReference type="InterPro" id="IPR041238">
    <property type="entry name" value="Rap1a"/>
</dbReference>
<feature type="chain" id="PRO_5045364471" description="Rap1a immunity protein domain-containing protein" evidence="1">
    <location>
        <begin position="20"/>
        <end position="107"/>
    </location>
</feature>
<name>A0ABS6GIR8_9ENTR</name>
<protein>
    <recommendedName>
        <fullName evidence="2">Rap1a immunity protein domain-containing protein</fullName>
    </recommendedName>
</protein>
<keyword evidence="4" id="KW-1185">Reference proteome</keyword>